<evidence type="ECO:0000256" key="1">
    <source>
        <dbReference type="ARBA" id="ARBA00004429"/>
    </source>
</evidence>
<evidence type="ECO:0000313" key="19">
    <source>
        <dbReference type="EMBL" id="MDR9851052.1"/>
    </source>
</evidence>
<evidence type="ECO:0000256" key="9">
    <source>
        <dbReference type="ARBA" id="ARBA00023136"/>
    </source>
</evidence>
<dbReference type="InterPro" id="IPR005170">
    <property type="entry name" value="Transptr-assoc_dom"/>
</dbReference>
<keyword evidence="8 13" id="KW-0129">CBS domain</keyword>
<dbReference type="EMBL" id="JAVLSJ010000014">
    <property type="protein sequence ID" value="MDR9851052.1"/>
    <property type="molecule type" value="Genomic_DNA"/>
</dbReference>
<evidence type="ECO:0000256" key="3">
    <source>
        <dbReference type="ARBA" id="ARBA00022475"/>
    </source>
</evidence>
<dbReference type="SUPFAM" id="SSF56176">
    <property type="entry name" value="FAD-binding/transporter-associated domain-like"/>
    <property type="match status" value="1"/>
</dbReference>
<evidence type="ECO:0000256" key="4">
    <source>
        <dbReference type="ARBA" id="ARBA00022519"/>
    </source>
</evidence>
<keyword evidence="20" id="KW-1185">Reference proteome</keyword>
<comment type="function">
    <text evidence="10">Involved in cadaverine and putrescine tolerance in stationary phase. May facilitate the efflux of both cadaverine and putrescine from the cytoplasm, reducing potentially toxic levels under certain stress conditions.</text>
</comment>
<evidence type="ECO:0000259" key="17">
    <source>
        <dbReference type="PROSITE" id="PS51371"/>
    </source>
</evidence>
<comment type="caution">
    <text evidence="19">The sequence shown here is derived from an EMBL/GenBank/DDBJ whole genome shotgun (WGS) entry which is preliminary data.</text>
</comment>
<evidence type="ECO:0000256" key="6">
    <source>
        <dbReference type="ARBA" id="ARBA00022737"/>
    </source>
</evidence>
<dbReference type="PROSITE" id="PS51371">
    <property type="entry name" value="CBS"/>
    <property type="match status" value="2"/>
</dbReference>
<dbReference type="RefSeq" id="WP_134135052.1">
    <property type="nucleotide sequence ID" value="NZ_JAVLSJ010000014.1"/>
</dbReference>
<dbReference type="Pfam" id="PF03471">
    <property type="entry name" value="CorC_HlyC"/>
    <property type="match status" value="1"/>
</dbReference>
<feature type="compositionally biased region" description="Basic and acidic residues" evidence="15">
    <location>
        <begin position="430"/>
        <end position="450"/>
    </location>
</feature>
<evidence type="ECO:0000256" key="11">
    <source>
        <dbReference type="ARBA" id="ARBA00038280"/>
    </source>
</evidence>
<keyword evidence="4" id="KW-0997">Cell inner membrane</keyword>
<comment type="subcellular location">
    <subcellularLocation>
        <location evidence="1">Cell inner membrane</location>
        <topology evidence="1">Multi-pass membrane protein</topology>
    </subcellularLocation>
</comment>
<protein>
    <recommendedName>
        <fullName evidence="12">Polyamine export protein</fullName>
    </recommendedName>
</protein>
<keyword evidence="6" id="KW-0677">Repeat</keyword>
<dbReference type="Proteomes" id="UP001246576">
    <property type="component" value="Unassembled WGS sequence"/>
</dbReference>
<evidence type="ECO:0000256" key="2">
    <source>
        <dbReference type="ARBA" id="ARBA00022448"/>
    </source>
</evidence>
<evidence type="ECO:0000256" key="5">
    <source>
        <dbReference type="ARBA" id="ARBA00022692"/>
    </source>
</evidence>
<dbReference type="InterPro" id="IPR044751">
    <property type="entry name" value="Ion_transp-like_CBS"/>
</dbReference>
<dbReference type="CDD" id="cd04590">
    <property type="entry name" value="CBS_pair_CorC_HlyC_assoc"/>
    <property type="match status" value="1"/>
</dbReference>
<gene>
    <name evidence="19" type="ORF">RI048_22685</name>
</gene>
<sequence length="458" mass="51302">MSIFTSLLLILLLVVVSAFLSCAEISIAASRKIRLEMMSKEGVHNADRVLSLQAQPGNFFTVVQIGLNAVAILGGVVGEPALTPHMREIVSTFYVGPLLENISFAMSFLVVTAFFILFADLMPKRLAMAAPERAAVALVQPMLLLETLFRPLVWFFNSLSKWIFTLFGLPQVRQDVITPSEIHAMVDAGAQAGVLLTQEHHLIENVFELESRYVPSAMTPRDSIVYFLLTDSEDMIRQKIIDHPHSRFLVCDGHIDAVLGYIDSKDVLKRLLKGEQFSLADKGLVHTPLSIPDSLNLWEVLERMKAMDEDLAIVVNEYALVVGIISITDVTGVLMGNLLAITEEEQQIVRRDENSWLMDGLTPLNDVMNELDIDEYPNPVGYETLSGFIMYMLRKIPKKTDFVLFSDFKFEVVDIEGNRINQLLVTRFKQDKGEKSDKADKTDKSDKSDKTSQSGKTE</sequence>
<dbReference type="InterPro" id="IPR016169">
    <property type="entry name" value="FAD-bd_PCMH_sub2"/>
</dbReference>
<dbReference type="PANTHER" id="PTHR22777">
    <property type="entry name" value="HEMOLYSIN-RELATED"/>
    <property type="match status" value="1"/>
</dbReference>
<keyword evidence="3" id="KW-1003">Cell membrane</keyword>
<reference evidence="19" key="1">
    <citation type="submission" date="2023-09" db="EMBL/GenBank/DDBJ databases">
        <title>Description of first Herbaspirillum huttiense subsp. nephrolepsisexaltata and Herbaspirillum huttiense subsp. lycopersicon.</title>
        <authorList>
            <person name="Poudel M."/>
            <person name="Sharma A."/>
            <person name="Goss E."/>
            <person name="Tapia J.H."/>
            <person name="Harmon C.M."/>
            <person name="Jones J.B."/>
        </authorList>
    </citation>
    <scope>NUCLEOTIDE SEQUENCE</scope>
    <source>
        <strain evidence="19">SE1</strain>
    </source>
</reference>
<keyword evidence="9 14" id="KW-0472">Membrane</keyword>
<dbReference type="PROSITE" id="PS51846">
    <property type="entry name" value="CNNM"/>
    <property type="match status" value="1"/>
</dbReference>
<accession>A0ABU2ETC6</accession>
<evidence type="ECO:0000256" key="10">
    <source>
        <dbReference type="ARBA" id="ARBA00037177"/>
    </source>
</evidence>
<dbReference type="Gene3D" id="3.30.465.10">
    <property type="match status" value="1"/>
</dbReference>
<feature type="domain" description="CNNM transmembrane" evidence="18">
    <location>
        <begin position="1"/>
        <end position="199"/>
    </location>
</feature>
<dbReference type="Pfam" id="PF01595">
    <property type="entry name" value="CNNM"/>
    <property type="match status" value="1"/>
</dbReference>
<evidence type="ECO:0000313" key="20">
    <source>
        <dbReference type="Proteomes" id="UP001246576"/>
    </source>
</evidence>
<organism evidence="19 20">
    <name type="scientific">Herbaspirillum huttiense subsp. lycopersici</name>
    <dbReference type="NCBI Taxonomy" id="3074428"/>
    <lineage>
        <taxon>Bacteria</taxon>
        <taxon>Pseudomonadati</taxon>
        <taxon>Pseudomonadota</taxon>
        <taxon>Betaproteobacteria</taxon>
        <taxon>Burkholderiales</taxon>
        <taxon>Oxalobacteraceae</taxon>
        <taxon>Herbaspirillum</taxon>
    </lineage>
</organism>
<evidence type="ECO:0000256" key="8">
    <source>
        <dbReference type="ARBA" id="ARBA00023122"/>
    </source>
</evidence>
<evidence type="ECO:0000256" key="7">
    <source>
        <dbReference type="ARBA" id="ARBA00022989"/>
    </source>
</evidence>
<keyword evidence="7 14" id="KW-1133">Transmembrane helix</keyword>
<evidence type="ECO:0000256" key="13">
    <source>
        <dbReference type="PROSITE-ProRule" id="PRU00703"/>
    </source>
</evidence>
<proteinExistence type="inferred from homology"/>
<dbReference type="SMART" id="SM01091">
    <property type="entry name" value="CorC_HlyC"/>
    <property type="match status" value="1"/>
</dbReference>
<evidence type="ECO:0000256" key="14">
    <source>
        <dbReference type="PROSITE-ProRule" id="PRU01193"/>
    </source>
</evidence>
<evidence type="ECO:0000259" key="18">
    <source>
        <dbReference type="PROSITE" id="PS51846"/>
    </source>
</evidence>
<dbReference type="PANTHER" id="PTHR22777:SF16">
    <property type="entry name" value="POLYAMINE EXPORT PROTEIN"/>
    <property type="match status" value="1"/>
</dbReference>
<dbReference type="SUPFAM" id="SSF54631">
    <property type="entry name" value="CBS-domain pair"/>
    <property type="match status" value="1"/>
</dbReference>
<evidence type="ECO:0000256" key="12">
    <source>
        <dbReference type="ARBA" id="ARBA00039818"/>
    </source>
</evidence>
<evidence type="ECO:0000256" key="16">
    <source>
        <dbReference type="SAM" id="Phobius"/>
    </source>
</evidence>
<evidence type="ECO:0000256" key="15">
    <source>
        <dbReference type="SAM" id="MobiDB-lite"/>
    </source>
</evidence>
<name>A0ABU2ETC6_9BURK</name>
<dbReference type="InterPro" id="IPR002550">
    <property type="entry name" value="CNNM"/>
</dbReference>
<keyword evidence="2" id="KW-0813">Transport</keyword>
<feature type="transmembrane region" description="Helical" evidence="16">
    <location>
        <begin position="102"/>
        <end position="122"/>
    </location>
</feature>
<feature type="region of interest" description="Disordered" evidence="15">
    <location>
        <begin position="430"/>
        <end position="458"/>
    </location>
</feature>
<dbReference type="InterPro" id="IPR036318">
    <property type="entry name" value="FAD-bd_PCMH-like_sf"/>
</dbReference>
<dbReference type="Gene3D" id="3.10.580.10">
    <property type="entry name" value="CBS-domain"/>
    <property type="match status" value="1"/>
</dbReference>
<dbReference type="InterPro" id="IPR046342">
    <property type="entry name" value="CBS_dom_sf"/>
</dbReference>
<dbReference type="Pfam" id="PF00571">
    <property type="entry name" value="CBS"/>
    <property type="match status" value="1"/>
</dbReference>
<feature type="domain" description="CBS" evidence="17">
    <location>
        <begin position="218"/>
        <end position="277"/>
    </location>
</feature>
<comment type="similarity">
    <text evidence="11">Belongs to the UPF0053 family. PaeA subfamily.</text>
</comment>
<keyword evidence="5 14" id="KW-0812">Transmembrane</keyword>
<feature type="domain" description="CBS" evidence="17">
    <location>
        <begin position="284"/>
        <end position="341"/>
    </location>
</feature>
<dbReference type="InterPro" id="IPR000644">
    <property type="entry name" value="CBS_dom"/>
</dbReference>